<dbReference type="AlphaFoldDB" id="A0A1Q9C9J0"/>
<keyword evidence="3" id="KW-1185">Reference proteome</keyword>
<protein>
    <submittedName>
        <fullName evidence="2">Uncharacterized protein</fullName>
    </submittedName>
</protein>
<organism evidence="2 3">
    <name type="scientific">Symbiodinium microadriaticum</name>
    <name type="common">Dinoflagellate</name>
    <name type="synonym">Zooxanthella microadriatica</name>
    <dbReference type="NCBI Taxonomy" id="2951"/>
    <lineage>
        <taxon>Eukaryota</taxon>
        <taxon>Sar</taxon>
        <taxon>Alveolata</taxon>
        <taxon>Dinophyceae</taxon>
        <taxon>Suessiales</taxon>
        <taxon>Symbiodiniaceae</taxon>
        <taxon>Symbiodinium</taxon>
    </lineage>
</organism>
<evidence type="ECO:0000256" key="1">
    <source>
        <dbReference type="SAM" id="MobiDB-lite"/>
    </source>
</evidence>
<name>A0A1Q9C9J0_SYMMI</name>
<accession>A0A1Q9C9J0</accession>
<dbReference type="Proteomes" id="UP000186817">
    <property type="component" value="Unassembled WGS sequence"/>
</dbReference>
<evidence type="ECO:0000313" key="3">
    <source>
        <dbReference type="Proteomes" id="UP000186817"/>
    </source>
</evidence>
<evidence type="ECO:0000313" key="2">
    <source>
        <dbReference type="EMBL" id="OLP79527.1"/>
    </source>
</evidence>
<sequence length="117" mass="13148">MFKDAGRTKDEQRFLYMYNTLDTDKDLRKIARAERVAFAAEGRCVNSGETQTLIKPNFVSKKQVEALDCRKAVEESSRKKQRRDSPGPGGLGTVVDVVRMAAFCVTGPIHYASRSFK</sequence>
<feature type="region of interest" description="Disordered" evidence="1">
    <location>
        <begin position="73"/>
        <end position="93"/>
    </location>
</feature>
<comment type="caution">
    <text evidence="2">The sequence shown here is derived from an EMBL/GenBank/DDBJ whole genome shotgun (WGS) entry which is preliminary data.</text>
</comment>
<proteinExistence type="predicted"/>
<gene>
    <name evidence="2" type="ORF">AK812_SmicGene40173</name>
</gene>
<dbReference type="EMBL" id="LSRX01001473">
    <property type="protein sequence ID" value="OLP79527.1"/>
    <property type="molecule type" value="Genomic_DNA"/>
</dbReference>
<reference evidence="2 3" key="1">
    <citation type="submission" date="2016-02" db="EMBL/GenBank/DDBJ databases">
        <title>Genome analysis of coral dinoflagellate symbionts highlights evolutionary adaptations to a symbiotic lifestyle.</title>
        <authorList>
            <person name="Aranda M."/>
            <person name="Li Y."/>
            <person name="Liew Y.J."/>
            <person name="Baumgarten S."/>
            <person name="Simakov O."/>
            <person name="Wilson M."/>
            <person name="Piel J."/>
            <person name="Ashoor H."/>
            <person name="Bougouffa S."/>
            <person name="Bajic V.B."/>
            <person name="Ryu T."/>
            <person name="Ravasi T."/>
            <person name="Bayer T."/>
            <person name="Micklem G."/>
            <person name="Kim H."/>
            <person name="Bhak J."/>
            <person name="Lajeunesse T.C."/>
            <person name="Voolstra C.R."/>
        </authorList>
    </citation>
    <scope>NUCLEOTIDE SEQUENCE [LARGE SCALE GENOMIC DNA]</scope>
    <source>
        <strain evidence="2 3">CCMP2467</strain>
    </source>
</reference>